<dbReference type="PANTHER" id="PTHR31438">
    <property type="entry name" value="LYSINE N-ACYLTRANSFERASE C17G9.06C-RELATED"/>
    <property type="match status" value="1"/>
</dbReference>
<dbReference type="SUPFAM" id="SSF55729">
    <property type="entry name" value="Acyl-CoA N-acyltransferases (Nat)"/>
    <property type="match status" value="1"/>
</dbReference>
<sequence>MAIMACMSNGRSSPVNVIRAEVRDDFLFTFRGREAIGIRVLDPGVDAAHLHDWFNRDYARFWGMQHKSLEEVRTRLIKMLQRSDRELLMGVRLSTGERLFMLECYRPESDALGRYYAVQPADRGFHLIVAPPRHERVPDLTYFVMLALSGYLFRDPAVRRIVAEPDIRNHKMLVRCAQAGYELGKALYLPHKTARLISLTRERFAQLDCARAPPKPQLPPRAPLVSLHMTMGKLATLLVRVGGKLRLIKR</sequence>
<dbReference type="EMBL" id="JABRWJ010000002">
    <property type="protein sequence ID" value="NRF66368.1"/>
    <property type="molecule type" value="Genomic_DNA"/>
</dbReference>
<gene>
    <name evidence="3" type="ORF">HLB44_05160</name>
</gene>
<keyword evidence="4" id="KW-1185">Reference proteome</keyword>
<dbReference type="Proteomes" id="UP000737171">
    <property type="component" value="Unassembled WGS sequence"/>
</dbReference>
<accession>A0ABX2EBS3</accession>
<dbReference type="PANTHER" id="PTHR31438:SF1">
    <property type="entry name" value="LYSINE N-ACYLTRANSFERASE C17G9.06C-RELATED"/>
    <property type="match status" value="1"/>
</dbReference>
<evidence type="ECO:0000313" key="3">
    <source>
        <dbReference type="EMBL" id="NRF66368.1"/>
    </source>
</evidence>
<dbReference type="InterPro" id="IPR019432">
    <property type="entry name" value="Acyltransferase_MbtK/IucB-like"/>
</dbReference>
<feature type="domain" description="Acyltransferase MbtK/IucB-like conserved" evidence="2">
    <location>
        <begin position="39"/>
        <end position="86"/>
    </location>
</feature>
<dbReference type="InterPro" id="IPR016181">
    <property type="entry name" value="Acyl_CoA_acyltransferase"/>
</dbReference>
<dbReference type="SMART" id="SM01006">
    <property type="entry name" value="AlcB"/>
    <property type="match status" value="1"/>
</dbReference>
<comment type="caution">
    <text evidence="3">The sequence shown here is derived from an EMBL/GenBank/DDBJ whole genome shotgun (WGS) entry which is preliminary data.</text>
</comment>
<proteinExistence type="predicted"/>
<organism evidence="3 4">
    <name type="scientific">Pseudaquabacterium terrae</name>
    <dbReference type="NCBI Taxonomy" id="2732868"/>
    <lineage>
        <taxon>Bacteria</taxon>
        <taxon>Pseudomonadati</taxon>
        <taxon>Pseudomonadota</taxon>
        <taxon>Betaproteobacteria</taxon>
        <taxon>Burkholderiales</taxon>
        <taxon>Sphaerotilaceae</taxon>
        <taxon>Pseudaquabacterium</taxon>
    </lineage>
</organism>
<evidence type="ECO:0000313" key="4">
    <source>
        <dbReference type="Proteomes" id="UP000737171"/>
    </source>
</evidence>
<protein>
    <submittedName>
        <fullName evidence="3">Acetyltransferase</fullName>
    </submittedName>
</protein>
<evidence type="ECO:0000256" key="1">
    <source>
        <dbReference type="ARBA" id="ARBA00004924"/>
    </source>
</evidence>
<reference evidence="3 4" key="1">
    <citation type="submission" date="2020-05" db="EMBL/GenBank/DDBJ databases">
        <title>Aquincola sp. isolate from soil.</title>
        <authorList>
            <person name="Han J."/>
            <person name="Kim D.-U."/>
        </authorList>
    </citation>
    <scope>NUCLEOTIDE SEQUENCE [LARGE SCALE GENOMIC DNA]</scope>
    <source>
        <strain evidence="3 4">S2</strain>
    </source>
</reference>
<dbReference type="Pfam" id="PF13523">
    <property type="entry name" value="Acetyltransf_8"/>
    <property type="match status" value="1"/>
</dbReference>
<comment type="pathway">
    <text evidence="1">Siderophore biosynthesis.</text>
</comment>
<name>A0ABX2EBS3_9BURK</name>
<dbReference type="Gene3D" id="3.40.630.30">
    <property type="match status" value="1"/>
</dbReference>
<evidence type="ECO:0000259" key="2">
    <source>
        <dbReference type="SMART" id="SM01006"/>
    </source>
</evidence>